<dbReference type="RefSeq" id="XP_043173188.1">
    <property type="nucleotide sequence ID" value="XM_043317253.1"/>
</dbReference>
<evidence type="ECO:0000313" key="2">
    <source>
        <dbReference type="Proteomes" id="UP000676310"/>
    </source>
</evidence>
<comment type="caution">
    <text evidence="1">The sequence shown here is derived from an EMBL/GenBank/DDBJ whole genome shotgun (WGS) entry which is preliminary data.</text>
</comment>
<proteinExistence type="predicted"/>
<evidence type="ECO:0008006" key="3">
    <source>
        <dbReference type="Google" id="ProtNLM"/>
    </source>
</evidence>
<gene>
    <name evidence="1" type="ORF">ALTATR162_LOCUS9619</name>
</gene>
<dbReference type="AlphaFoldDB" id="A0A8J2I7A1"/>
<dbReference type="EMBL" id="CAJRGZ010000025">
    <property type="protein sequence ID" value="CAG5181152.1"/>
    <property type="molecule type" value="Genomic_DNA"/>
</dbReference>
<accession>A0A8J2I7A1</accession>
<sequence length="96" mass="11132">MKLLDFPPEIFKHVIHCLVSDAGVAGSWKLRGVCRTFDQEISENVLAIQPKEAFDDDRDRHLLLRPGNLKYYIAYHVKNPRDVFPELPAKIQQMLD</sequence>
<keyword evidence="2" id="KW-1185">Reference proteome</keyword>
<protein>
    <recommendedName>
        <fullName evidence="3">F-box domain-containing protein</fullName>
    </recommendedName>
</protein>
<dbReference type="GeneID" id="67021860"/>
<organism evidence="1 2">
    <name type="scientific">Alternaria atra</name>
    <dbReference type="NCBI Taxonomy" id="119953"/>
    <lineage>
        <taxon>Eukaryota</taxon>
        <taxon>Fungi</taxon>
        <taxon>Dikarya</taxon>
        <taxon>Ascomycota</taxon>
        <taxon>Pezizomycotina</taxon>
        <taxon>Dothideomycetes</taxon>
        <taxon>Pleosporomycetidae</taxon>
        <taxon>Pleosporales</taxon>
        <taxon>Pleosporineae</taxon>
        <taxon>Pleosporaceae</taxon>
        <taxon>Alternaria</taxon>
        <taxon>Alternaria sect. Ulocladioides</taxon>
    </lineage>
</organism>
<reference evidence="1" key="1">
    <citation type="submission" date="2021-05" db="EMBL/GenBank/DDBJ databases">
        <authorList>
            <person name="Stam R."/>
        </authorList>
    </citation>
    <scope>NUCLEOTIDE SEQUENCE</scope>
    <source>
        <strain evidence="1">CS162</strain>
    </source>
</reference>
<dbReference type="Proteomes" id="UP000676310">
    <property type="component" value="Unassembled WGS sequence"/>
</dbReference>
<name>A0A8J2I7A1_9PLEO</name>
<evidence type="ECO:0000313" key="1">
    <source>
        <dbReference type="EMBL" id="CAG5181152.1"/>
    </source>
</evidence>
<dbReference type="OrthoDB" id="3671334at2759"/>